<dbReference type="InterPro" id="IPR053879">
    <property type="entry name" value="HYDIN_VesB_CFA65-like_Ig"/>
</dbReference>
<dbReference type="Pfam" id="PF22544">
    <property type="entry name" value="HYDIN_VesB_CFA65-like_Ig"/>
    <property type="match status" value="3"/>
</dbReference>
<dbReference type="EMBL" id="LN714496">
    <property type="protein sequence ID" value="CEL73610.1"/>
    <property type="molecule type" value="Genomic_DNA"/>
</dbReference>
<keyword evidence="4" id="KW-0969">Cilium</keyword>
<dbReference type="Gene3D" id="2.60.40.10">
    <property type="entry name" value="Immunoglobulins"/>
    <property type="match status" value="24"/>
</dbReference>
<keyword evidence="3" id="KW-0963">Cytoplasm</keyword>
<feature type="compositionally biased region" description="Low complexity" evidence="6">
    <location>
        <begin position="2167"/>
        <end position="2226"/>
    </location>
</feature>
<feature type="compositionally biased region" description="Basic and acidic residues" evidence="6">
    <location>
        <begin position="2041"/>
        <end position="2054"/>
    </location>
</feature>
<feature type="region of interest" description="Disordered" evidence="6">
    <location>
        <begin position="520"/>
        <end position="539"/>
    </location>
</feature>
<evidence type="ECO:0000256" key="5">
    <source>
        <dbReference type="ARBA" id="ARBA00023273"/>
    </source>
</evidence>
<feature type="region of interest" description="Disordered" evidence="6">
    <location>
        <begin position="3749"/>
        <end position="3768"/>
    </location>
</feature>
<feature type="region of interest" description="Disordered" evidence="6">
    <location>
        <begin position="1705"/>
        <end position="1734"/>
    </location>
</feature>
<dbReference type="GO" id="GO:0003341">
    <property type="term" value="P:cilium movement"/>
    <property type="evidence" value="ECO:0007669"/>
    <property type="project" value="TreeGrafter"/>
</dbReference>
<dbReference type="PANTHER" id="PTHR23053">
    <property type="entry name" value="DLEC1 DELETED IN LUNG AND ESOPHAGEAL CANCER 1"/>
    <property type="match status" value="1"/>
</dbReference>
<accession>A0A0F7V0F7</accession>
<dbReference type="InterPro" id="IPR008962">
    <property type="entry name" value="PapD-like_sf"/>
</dbReference>
<dbReference type="PANTHER" id="PTHR23053:SF0">
    <property type="entry name" value="HYDROCEPHALUS-INDUCING PROTEIN HOMOLOG"/>
    <property type="match status" value="1"/>
</dbReference>
<feature type="compositionally biased region" description="Low complexity" evidence="6">
    <location>
        <begin position="2332"/>
        <end position="2344"/>
    </location>
</feature>
<dbReference type="Pfam" id="PF14874">
    <property type="entry name" value="PapD-like"/>
    <property type="match status" value="2"/>
</dbReference>
<gene>
    <name evidence="8" type="ORF">BN1205_000280</name>
</gene>
<comment type="subcellular location">
    <subcellularLocation>
        <location evidence="1">Cell projection</location>
        <location evidence="1">Cilium</location>
    </subcellularLocation>
    <subcellularLocation>
        <location evidence="2">Cytoplasm</location>
    </subcellularLocation>
</comment>
<dbReference type="InterPro" id="IPR013783">
    <property type="entry name" value="Ig-like_fold"/>
</dbReference>
<feature type="compositionally biased region" description="Polar residues" evidence="6">
    <location>
        <begin position="3717"/>
        <end position="3732"/>
    </location>
</feature>
<feature type="domain" description="MSP" evidence="7">
    <location>
        <begin position="4657"/>
        <end position="4766"/>
    </location>
</feature>
<feature type="region of interest" description="Disordered" evidence="6">
    <location>
        <begin position="3469"/>
        <end position="3488"/>
    </location>
</feature>
<organism evidence="8">
    <name type="scientific">Toxoplasma gondii (strain ATCC 50861 / VEG)</name>
    <dbReference type="NCBI Taxonomy" id="432359"/>
    <lineage>
        <taxon>Eukaryota</taxon>
        <taxon>Sar</taxon>
        <taxon>Alveolata</taxon>
        <taxon>Apicomplexa</taxon>
        <taxon>Conoidasida</taxon>
        <taxon>Coccidia</taxon>
        <taxon>Eucoccidiorida</taxon>
        <taxon>Eimeriorina</taxon>
        <taxon>Sarcocystidae</taxon>
        <taxon>Toxoplasma</taxon>
    </lineage>
</organism>
<feature type="compositionally biased region" description="Basic and acidic residues" evidence="6">
    <location>
        <begin position="1853"/>
        <end position="1877"/>
    </location>
</feature>
<proteinExistence type="predicted"/>
<feature type="compositionally biased region" description="Polar residues" evidence="6">
    <location>
        <begin position="521"/>
        <end position="530"/>
    </location>
</feature>
<evidence type="ECO:0000313" key="8">
    <source>
        <dbReference type="EMBL" id="CEL73610.1"/>
    </source>
</evidence>
<feature type="compositionally biased region" description="Low complexity" evidence="6">
    <location>
        <begin position="2259"/>
        <end position="2281"/>
    </location>
</feature>
<feature type="region of interest" description="Disordered" evidence="6">
    <location>
        <begin position="1985"/>
        <end position="2054"/>
    </location>
</feature>
<feature type="region of interest" description="Disordered" evidence="6">
    <location>
        <begin position="2150"/>
        <end position="2281"/>
    </location>
</feature>
<feature type="compositionally biased region" description="Low complexity" evidence="6">
    <location>
        <begin position="2973"/>
        <end position="2992"/>
    </location>
</feature>
<protein>
    <submittedName>
        <fullName evidence="8">Hydrocephalus inducing protein</fullName>
    </submittedName>
</protein>
<sequence length="5323" mass="577626">MEPRVRNSSLAPGELLFEPDPQVVFFVDFELFKTYECVLRLRNRDSFARRVQVLQPDTRAFVILPGKGGIGPASPKMPFWIGFRVGCLFQVAPGMTTCFTVQFTPDAREDYISELVVVTEREKFIVPLRAICGIGFLDLPPSVAFNPTPVKVKGEKTILLRNTGTKAMVFTIHTTPPFSAVSTRCFLDVGDSTQVTFSFEPARVSTYSSVALLRTTEGLEFSTDLIGKGVNADVKLSAAFLKMENTSVALIHEKTVHLHNNSDHHLDFCWSLLTDDSRTEFDQTSDAVTPRKNGSCEDETLLVPTSTQPGDWQEDPVFQIFPSEGRVWANTSLVFKVVFRPALALRYRRIATCAIAGREAPLSLDLEGTGTGPKAQFLETDVDLGPIVVHTETTMENELMNQGDIGATFSLRKSTSLAQSMFSFTPEGGHLAVGETVKIKTRFHARALGTFEETFHWWINDLPQPLQTTFRGEVLPPVLKLDPSSIDFGRLALGFSETRRVTLKNASSAPQPFRLRLEAAQQESETGTQENEVEETEAKQEFGIHPVEGILEARGTQEVALVLTPAKAQAYNTHLIVDLGSLAPQLLSVPVKATCELPTLTFESDDILHFGDVFVGHAYSQKIFIRNPSALPARYEVSVQEIEAGQVTLHVEEGAGAIEGLERRSVSVHLCAKTTGSVAASLSLSVVGGKEPTSLRLRATSCGPRVRAEPKELDWGKVPCLEEAPRCVKVTNTCPIPAEVTCALRGKEGCFRLNRHLLTLAPGASEILEVTAAFQEPVQQQELLVLSVADGAEIPVTLRGLGTQTPVVFSRDLTLVDFGMFYTGQLKSFKFTAANRGRRARKLSWVDACRAEKQLHLTENAFTVVPETVVLEPNASAAFEYKALSQAPGHLVHAFVCTELSGIGAKSVPILKSTAKADVYLPSLSFSSNTVSFRYIWREGDSGDHLTQDILCTNETPLPAICSFKAAPPFSVSPSKLNMKEKGTGTLTVTFDPAFNGRVCSKIKEKLEATYDGHAKTESVELRAEVVYPAVEIDTKEVDFGCIFNETSRRLAITLRNPTELPVVYHWYLTPHYDFRYVSGDNDVPLALVNTAAPPPINKVFDFLPFTGSIEPGESETICATFFGVPDVRVTATALCVIENGPEFSLSLKGQASLPTFRLSQTEFDFGEVPYNRAAESELTIHNTGLVDVQFFVDLSKLDFPWLVDVSKRAGKIPSRDKQKLTIRFRPGMPMEFRQKLYLEIGPFEPVPLFIRGIGIFASLSLNLPRRDESNHQRKKTEMLQRLSTAERAVRGEGEEMRLARLRRPELSLEEQAEREVDRLEICQYLHAQYLSSTGEAWGTKAKAVLEGVRVTAGQYVCDFGNIVVGQSRKKTIRIANLSSAPISLRTNQRTVATLGFAVEPGSILRLGPGEETTLSVSTACDKEGAAAGTLQLQTAEGPVYSIHLQASFVIPDLTISTDKVDFGTVKRGQRKTIYVRFRNAVAVPVDWRLRDRIDKHKPQASVQAFGVEPTQGTLNPGEFVDVKLYYYAESSEKETTTKLFFQVEDNPRWKSISLRGRTQVTQLSVSPSGLLEFQCCLPHQPVKREISIVNLSGSPCEVCAVDFDEQHKLFEYVLRDYPDFDDKGFAFLPVRKPGKPFWRRVLRRALQCVRQDSSDQQLQLVATEIGGDAAGDTAAQGVPGQVVEVATTEKGFASATTAQEVAHASASGAAPTVKESQSRHGEESTHATPCSRWPGAALPTLQRLPTEATLCECIEPENVEWSESESEPEATDVPFRVPTEKRVNALVVGPACVGKTSVAHFLAKESRRKLLTIDDCLDWVVAAERQKQRRLKDDEAFSSLATSVRKALAANREAENEQPRKGNRGKKTEARTHPSEPRASLSPELLAACVRYRTAMPDCFAGSVFDGCSSALVNVEPPVIAHCVAEALAQEQLVLISIKFGDPQTDVGRRASSPALSDEAIACGVQFYKHLSAVLQEQEKRFQDQLETQASEGQGRGETGRRGRLGQTTSDGGCASSETPGASSTSVDDAGSGLSALHGRGREGAVSRDVSANERDVEDLKGVLAGVQALRQKLEAVVSGKTAHLYVAEQIAFADKIENALFSPERFESHFVLVEEASRASDVGDELEVKEASQLSSCRLPPSSVLAQEATDGTQNSSPVDKQSSRSRPTPNATSSSSSCSSFPSSSSSSSSSHSTSAASSSSASASSSSSSTSSSSSSSALASSEPGRAKRQGARKDRTSPRSSGAVPSHGEKGRTSLSMSTRLASLSSVSTAVVPTASPRRVPTLFRLMASAAKSLAEMREAAGRQLPAPEIPSEPPIPSPELHEIARRPPVASASPPSGAQTQKHPPPVNFSLFIPIVPGPEEGGVPGQAVDVSPEVGDSKGSKGLARKTKDSPAPRSRARADKREEASSAVAKSLESEPAHMRATRWVLGPHEEQRVLVKFCVDQTGVYETGLAFSVVGDSQSLLRVGVRAICSVPKLSMSPKQLFRQVLRARPSEREGLVCKQFIVDEGVYDFGPLLLGRPSAPAKGLYAKLGDGDSVDAVKLPEDLQKYQESITLCNISPFDTTVRCTLQSASPAPDSGDHTGRKKGASKGALIRENPFFVYPSEVSLEGNSCSTVHLWCFPKTEGDVRDTLVLWVRDNPTPAEIPLVARGALPKVTVDADYLQFGRVLFGHSVSRALSLKNASPLPARWSLLNVDALQKLFKVGPDTEGTLEAFEELQLLFTFSPTQKAASLQTRVSIRITDVDGTGQAQETKTISVDADAYWIDVATDFGGKGKTIDIGNVRVGETAELPLSITNKGKFPVKFAFRVKSKVLRSILTFHGPTADLAPGEHRRMSLRCSPQREMDFCEAEEVFLDLQDAESGAVLNPALPPFPLSLHADFNYVSLFPARGINFGPTESGKTHSLQFEVLNDGRFPFEWLLQDADQLSRLCSATVENAGKALTEAESPVPALGPSPKETRARAGDRSGAAAGGASKAGAPGKLSKSPGTRQMSSFAQWGPFRLSPVKGQLEPGGKVTVDVQYSAQGDANHSLKLALLVQGVKVERGEEVVISNVGCLGALTAEGGEGTGDAKGEKALREVLTGCSGPLIPAAEYIIQAQSCVPAIVTDPEWVFEEQFLVSNAEEAAVWNGLRTTPMYLLEEKCLLFGSVTPNSDLNKAGIQAQIRIGNPKSVPAAVSLEIKLSKDTDKSLLSHILSSLLTLASSVSFSPLVSQTTDSESVFEVQPKHLSLGPHETKTVTLTFHPSALQRYAAAFRAFVNRSAADGGNAALAFDVRGEGTLPTVSLEVAPSDAAGSAHASGEKSFFPSIAMGKVAVGTTATAVCLLKNYGTIAATARCEWPAADGITVELPPAVTLNPGDSKTFAVHLVAQAPGEIDSSFRIYTVSNPYEDVTCRVRGTCYLEECRWSTSPSRSSGLTPPTCLQGSPGPLNATSGVRGSPSASAGTGVSLGERTAVSFDAALSPRLPERQGDQPASTVDFGDVAPDDRVSRTLFFENTTDSFMKFEVVSPLPPDLRKVLQISPIAGFLAPRGAQEVTLVFTSKEPVAVSAVCVPCRAWRLKASSSTAAAAVAKTKSRAKSAASVQDSEGIEEHDGQFYQMENGREIDLPLFISARCDTRQCELECQDIVFESTMMFKSKEFVFTLVHLVAQAPGEIDSSFRIYTVSNPYEDVTCRVRGTCYLEECRWSTSPSRSSGLTPPTCLQGSPGPLNATSGVRGSPSASAGTGVSLGERTAVSFDAALSPRLPERQGDQPASTVDFGDVAPDDRVSRTLFFENTTDSFMKFEVVSPLPPDLRKVLQISPIAGFLAPRGAQEVTLVFTSKEPVAVSAVCVPCRAWRLKASSSTAAAAVAKTKSRAKSAASVQDSEGIEEHDGQFYQMENGREIDLPLFISARCDTRQCELECQDIVFESTMMFKSKEFVFTLTNPAKVTLPFEFRWEDTDALLDNPSFYVLSPSKGVVPPSSKMDISLEFTPTELAVFKRFLVCSFPSLPYGEETRKMTVDATAVRPICHFDLPPSDYRDRREQTNLPALDPKIQVVEIVSVGIGVKNTKRFFVLNPSSSDLDFEWEPLSSDSAPHSLKADAGGLASSQACRDRVASARCASPGAGTPRTGFLPPVEGVRCVNLRGRIAAGRKTEVVLEFLPNNQKTQERLWKFCIPSRKLEQLFLFVGRVKEPHVALDCSSVCFNPVLLGGKVEEVVNIHNKEDIPLSFAFSRKQAESEKSPLPPCLVVSPRHGVLPPNSVTPVRLRFKPEDEKPFKCSLLCRVRQKVRPLSLGVRGAGYSVKHSMVLLNEDGSIRQFASGSQSASLLDFGPLLLGQTRRYLLQLQNAGSFDFRFHWSIQSVSTVSCSPSLSVSPTEGVVETGRNCEVTLTYAPAEISKHEEYLLLCSISGSDPYRIRAQGSCSSPKVSFSFSSHDFGAFVLPPSLFPDLGSVLALSSPSSGGSAISDRVELKITNLDPHHDCFISTPFEKSNVLDVQLVPCSIGPGEKISVTLVFAPKQAKNYRFKIPFSINDRTTAHVTVTGKGIPARLELSPSSDEIRFAPLIKGESAVKHVRIVNRTEASLEFFLPASPNLSSRGISWKPLSSETKPFSLHPRQELPLEVSFKPALSIPEFSLPLFAECLVKRGGLTYRFPSLLCHIAAKSFETEVRLSQPSLAFGPIVVNSWATQIVKLTNIGELFMHFKFKTSTKYSQMVSLSPSEGLLHPHADIPIEVTFRPTEVTQKRIVVDDIICLIKASGASASNVETSTLSLTVTGQGVAQPSDSVQTLQFSTAVRTQQTKTFQVKNSKKYDWSTTPLVACESPKDAMYFLCSPSGRVTIPANQKVTFQVTYSPLTMTRASSSVREGTLSAEEVDGVNRKEQRERGDGACNGHLADKDNHPRLPLFHAASVFIPLPDGEAATCRFIGQATEPTVEQVVDASIVCREKQIQAIKIRNWIPVKQKFDVAYTITQCTGDTPPQIQAPDRFELPASQAREYRFLASAFKPCAAVVQFRFTSREKADFYLAEARLTFTDPETVGTIALETTVRQLAKTKVLVENPSTRKAVFQCQSNVADVCFSPSPLEVPPGATGALEVSLRANVSGAGEGTIVLTSDELGTYKYLLKYSVSAGEIEKHATFSAPLGKEVSETLRFLHFAKKPTTYLATIDFAPDETRGGGRSKASGSVENFFLENKSVAVSGDVENRGTEFAVGVRFAPSKLAETKATLVLRSAEGFEYKALLIGRAQPPQPQGPFRLGKGKCINIDFRNPFETQTEFSLQVDRPCFSVEKKVVKLEARKSTTISVQVKPDARDAGRLIVTADGIPPWIFYLKAD</sequence>
<reference evidence="8" key="1">
    <citation type="journal article" date="2015" name="PLoS ONE">
        <title>Comprehensive Evaluation of Toxoplasma gondii VEG and Neospora caninum LIV Genomes with Tachyzoite Stage Transcriptome and Proteome Defines Novel Transcript Features.</title>
        <authorList>
            <person name="Ramaprasad A."/>
            <person name="Mourier T."/>
            <person name="Naeem R."/>
            <person name="Malas T.B."/>
            <person name="Moussa E."/>
            <person name="Panigrahi A."/>
            <person name="Vermont S.J."/>
            <person name="Otto T.D."/>
            <person name="Wastling J."/>
            <person name="Pain A."/>
        </authorList>
    </citation>
    <scope>NUCLEOTIDE SEQUENCE</scope>
    <source>
        <strain evidence="8">VEG</strain>
    </source>
</reference>
<evidence type="ECO:0000256" key="1">
    <source>
        <dbReference type="ARBA" id="ARBA00004138"/>
    </source>
</evidence>
<dbReference type="GO" id="GO:0005930">
    <property type="term" value="C:axoneme"/>
    <property type="evidence" value="ECO:0007669"/>
    <property type="project" value="TreeGrafter"/>
</dbReference>
<evidence type="ECO:0000256" key="3">
    <source>
        <dbReference type="ARBA" id="ARBA00022490"/>
    </source>
</evidence>
<feature type="compositionally biased region" description="Polar residues" evidence="6">
    <location>
        <begin position="2152"/>
        <end position="2163"/>
    </location>
</feature>
<feature type="compositionally biased region" description="Basic and acidic residues" evidence="6">
    <location>
        <begin position="2393"/>
        <end position="2412"/>
    </location>
</feature>
<feature type="region of interest" description="Disordered" evidence="6">
    <location>
        <begin position="3694"/>
        <end position="3734"/>
    </location>
</feature>
<feature type="region of interest" description="Disordered" evidence="6">
    <location>
        <begin position="1849"/>
        <end position="1880"/>
    </location>
</feature>
<keyword evidence="5" id="KW-0966">Cell projection</keyword>
<feature type="compositionally biased region" description="Basic and acidic residues" evidence="6">
    <location>
        <begin position="1717"/>
        <end position="1726"/>
    </location>
</feature>
<feature type="compositionally biased region" description="Polar residues" evidence="6">
    <location>
        <begin position="3437"/>
        <end position="3452"/>
    </location>
</feature>
<feature type="compositionally biased region" description="Polar residues" evidence="6">
    <location>
        <begin position="2017"/>
        <end position="2028"/>
    </location>
</feature>
<dbReference type="GO" id="GO:1904158">
    <property type="term" value="P:axonemal central apparatus assembly"/>
    <property type="evidence" value="ECO:0007669"/>
    <property type="project" value="TreeGrafter"/>
</dbReference>
<dbReference type="PROSITE" id="PS50202">
    <property type="entry name" value="MSP"/>
    <property type="match status" value="1"/>
</dbReference>
<feature type="compositionally biased region" description="Polar residues" evidence="6">
    <location>
        <begin position="3694"/>
        <end position="3710"/>
    </location>
</feature>
<feature type="region of interest" description="Disordered" evidence="6">
    <location>
        <begin position="2302"/>
        <end position="2422"/>
    </location>
</feature>
<feature type="compositionally biased region" description="Polar residues" evidence="6">
    <location>
        <begin position="3414"/>
        <end position="3430"/>
    </location>
</feature>
<feature type="compositionally biased region" description="Pro residues" evidence="6">
    <location>
        <begin position="2313"/>
        <end position="2323"/>
    </location>
</feature>
<dbReference type="InterPro" id="IPR033305">
    <property type="entry name" value="Hydin-like"/>
</dbReference>
<evidence type="ECO:0000256" key="4">
    <source>
        <dbReference type="ARBA" id="ARBA00023069"/>
    </source>
</evidence>
<feature type="region of interest" description="Disordered" evidence="6">
    <location>
        <begin position="2949"/>
        <end position="2998"/>
    </location>
</feature>
<dbReference type="InterPro" id="IPR000535">
    <property type="entry name" value="MSP_dom"/>
</dbReference>
<dbReference type="SUPFAM" id="SSF49354">
    <property type="entry name" value="PapD-like"/>
    <property type="match status" value="1"/>
</dbReference>
<evidence type="ECO:0000256" key="6">
    <source>
        <dbReference type="SAM" id="MobiDB-lite"/>
    </source>
</evidence>
<dbReference type="NCBIfam" id="NF012200">
    <property type="entry name" value="choice_anch_D"/>
    <property type="match status" value="1"/>
</dbReference>
<evidence type="ECO:0000256" key="2">
    <source>
        <dbReference type="ARBA" id="ARBA00004496"/>
    </source>
</evidence>
<feature type="region of interest" description="Disordered" evidence="6">
    <location>
        <begin position="3414"/>
        <end position="3454"/>
    </location>
</feature>
<name>A0A0F7V0F7_TOXGV</name>
<evidence type="ECO:0000259" key="7">
    <source>
        <dbReference type="PROSITE" id="PS50202"/>
    </source>
</evidence>